<keyword evidence="2" id="KW-1185">Reference proteome</keyword>
<dbReference type="Proteomes" id="UP001524435">
    <property type="component" value="Unassembled WGS sequence"/>
</dbReference>
<organism evidence="1 2">
    <name type="scientific">Massilicoli timonensis</name>
    <dbReference type="NCBI Taxonomy" id="2015901"/>
    <lineage>
        <taxon>Bacteria</taxon>
        <taxon>Bacillati</taxon>
        <taxon>Bacillota</taxon>
        <taxon>Erysipelotrichia</taxon>
        <taxon>Erysipelotrichales</taxon>
        <taxon>Erysipelotrichaceae</taxon>
        <taxon>Massilicoli</taxon>
    </lineage>
</organism>
<accession>A0ABT1SKV5</accession>
<dbReference type="EMBL" id="JANGCH010000007">
    <property type="protein sequence ID" value="MCQ5121843.1"/>
    <property type="molecule type" value="Genomic_DNA"/>
</dbReference>
<reference evidence="1 2" key="1">
    <citation type="submission" date="2022-06" db="EMBL/GenBank/DDBJ databases">
        <title>Isolation of gut microbiota from human fecal samples.</title>
        <authorList>
            <person name="Pamer E.G."/>
            <person name="Barat B."/>
            <person name="Waligurski E."/>
            <person name="Medina S."/>
            <person name="Paddock L."/>
            <person name="Mostad J."/>
        </authorList>
    </citation>
    <scope>NUCLEOTIDE SEQUENCE [LARGE SCALE GENOMIC DNA]</scope>
    <source>
        <strain evidence="1 2">DFI.6.1</strain>
    </source>
</reference>
<evidence type="ECO:0000313" key="2">
    <source>
        <dbReference type="Proteomes" id="UP001524435"/>
    </source>
</evidence>
<proteinExistence type="predicted"/>
<dbReference type="RefSeq" id="WP_102266234.1">
    <property type="nucleotide sequence ID" value="NZ_CALVCM010000013.1"/>
</dbReference>
<name>A0ABT1SKV5_9FIRM</name>
<comment type="caution">
    <text evidence="1">The sequence shown here is derived from an EMBL/GenBank/DDBJ whole genome shotgun (WGS) entry which is preliminary data.</text>
</comment>
<sequence length="132" mass="15081">MKQFENNAFFWQKLDTIVLSSKLVIDRPKNTCHYKYSNLVYPVDYGYLADPTPQSKEQQPPVDVFRGSMGGTQVSAVAISADILKKDCEVKLLIGCSEEEEYEIMSFLNQTQFQKAVLIHRGNDVPEWAQND</sequence>
<gene>
    <name evidence="1" type="ORF">NE663_06155</name>
</gene>
<evidence type="ECO:0000313" key="1">
    <source>
        <dbReference type="EMBL" id="MCQ5121843.1"/>
    </source>
</evidence>
<protein>
    <submittedName>
        <fullName evidence="1">Inorganic pyrophosphatase</fullName>
    </submittedName>
</protein>